<feature type="region of interest" description="Disordered" evidence="1">
    <location>
        <begin position="48"/>
        <end position="68"/>
    </location>
</feature>
<dbReference type="OrthoDB" id="5905973at2759"/>
<dbReference type="Proteomes" id="UP000270094">
    <property type="component" value="Unassembled WGS sequence"/>
</dbReference>
<organism evidence="2 3">
    <name type="scientific">Strongylus vulgaris</name>
    <name type="common">Blood worm</name>
    <dbReference type="NCBI Taxonomy" id="40348"/>
    <lineage>
        <taxon>Eukaryota</taxon>
        <taxon>Metazoa</taxon>
        <taxon>Ecdysozoa</taxon>
        <taxon>Nematoda</taxon>
        <taxon>Chromadorea</taxon>
        <taxon>Rhabditida</taxon>
        <taxon>Rhabditina</taxon>
        <taxon>Rhabditomorpha</taxon>
        <taxon>Strongyloidea</taxon>
        <taxon>Strongylidae</taxon>
        <taxon>Strongylus</taxon>
    </lineage>
</organism>
<dbReference type="EMBL" id="UYYB01007379">
    <property type="protein sequence ID" value="VDM68028.1"/>
    <property type="molecule type" value="Genomic_DNA"/>
</dbReference>
<dbReference type="AlphaFoldDB" id="A0A3P7KIV6"/>
<feature type="non-terminal residue" evidence="2">
    <location>
        <position position="100"/>
    </location>
</feature>
<evidence type="ECO:0000313" key="3">
    <source>
        <dbReference type="Proteomes" id="UP000270094"/>
    </source>
</evidence>
<accession>A0A3P7KIV6</accession>
<feature type="region of interest" description="Disordered" evidence="1">
    <location>
        <begin position="13"/>
        <end position="32"/>
    </location>
</feature>
<sequence>MFSSFFNQVAEGLATPDSKPAAATGQQSGGTDFLGGLINVAKEVGQVINEPNNPSNPPANKPQETSGFKAEDIALISKGIGALVNTVMANQASNAGGEQT</sequence>
<gene>
    <name evidence="2" type="ORF">SVUK_LOCUS3026</name>
</gene>
<evidence type="ECO:0000313" key="2">
    <source>
        <dbReference type="EMBL" id="VDM68028.1"/>
    </source>
</evidence>
<reference evidence="2 3" key="1">
    <citation type="submission" date="2018-11" db="EMBL/GenBank/DDBJ databases">
        <authorList>
            <consortium name="Pathogen Informatics"/>
        </authorList>
    </citation>
    <scope>NUCLEOTIDE SEQUENCE [LARGE SCALE GENOMIC DNA]</scope>
</reference>
<proteinExistence type="predicted"/>
<keyword evidence="3" id="KW-1185">Reference proteome</keyword>
<evidence type="ECO:0000256" key="1">
    <source>
        <dbReference type="SAM" id="MobiDB-lite"/>
    </source>
</evidence>
<name>A0A3P7KIV6_STRVU</name>
<protein>
    <submittedName>
        <fullName evidence="2">Uncharacterized protein</fullName>
    </submittedName>
</protein>